<dbReference type="EMBL" id="AP014936">
    <property type="protein sequence ID" value="BAU48037.1"/>
    <property type="molecule type" value="Genomic_DNA"/>
</dbReference>
<dbReference type="Proteomes" id="UP000218899">
    <property type="component" value="Chromosome"/>
</dbReference>
<evidence type="ECO:0000256" key="1">
    <source>
        <dbReference type="ARBA" id="ARBA00022676"/>
    </source>
</evidence>
<dbReference type="InterPro" id="IPR004629">
    <property type="entry name" value="WecG_TagA_CpsF"/>
</dbReference>
<dbReference type="AlphaFoldDB" id="A0A1B4VDI7"/>
<evidence type="ECO:0000313" key="3">
    <source>
        <dbReference type="EMBL" id="BAU48037.1"/>
    </source>
</evidence>
<keyword evidence="4" id="KW-1185">Reference proteome</keyword>
<sequence>MPDNPTDARFRVLDCLISRTSIERAAKSVIEHVDSKTGGYVCFSNVHTVVTARKDIELRRITNESLLSVPDGMPLSLIARWRGLIDVQRVPGPTFMPYLIERARDLRHYFYGSTPETLDRLLTALRQQFPEIAVAGAFSPPFKELSTDEARAVIARIQASRPDVIWVGLGAPKQEKWMARYWEHLRPAVLLGVGAAFDMQAAVVPRAPKWMQCTSLEWLYRLGREPRRLARRYLVTNSLFLYYLFADATRRLSEIAATRGR</sequence>
<dbReference type="GO" id="GO:0016758">
    <property type="term" value="F:hexosyltransferase activity"/>
    <property type="evidence" value="ECO:0007669"/>
    <property type="project" value="TreeGrafter"/>
</dbReference>
<evidence type="ECO:0000313" key="4">
    <source>
        <dbReference type="Proteomes" id="UP000218899"/>
    </source>
</evidence>
<keyword evidence="2 3" id="KW-0808">Transferase</keyword>
<name>A0A1B4VDI7_9GAMM</name>
<proteinExistence type="predicted"/>
<organism evidence="3 4">
    <name type="scientific">Sulfurifustis variabilis</name>
    <dbReference type="NCBI Taxonomy" id="1675686"/>
    <lineage>
        <taxon>Bacteria</taxon>
        <taxon>Pseudomonadati</taxon>
        <taxon>Pseudomonadota</taxon>
        <taxon>Gammaproteobacteria</taxon>
        <taxon>Acidiferrobacterales</taxon>
        <taxon>Acidiferrobacteraceae</taxon>
        <taxon>Sulfurifustis</taxon>
    </lineage>
</organism>
<gene>
    <name evidence="3" type="ORF">SVA_1475</name>
</gene>
<dbReference type="Pfam" id="PF03808">
    <property type="entry name" value="Glyco_tran_WecG"/>
    <property type="match status" value="1"/>
</dbReference>
<dbReference type="CDD" id="cd06533">
    <property type="entry name" value="Glyco_transf_WecG_TagA"/>
    <property type="match status" value="1"/>
</dbReference>
<dbReference type="PANTHER" id="PTHR34136">
    <property type="match status" value="1"/>
</dbReference>
<reference evidence="3 4" key="1">
    <citation type="submission" date="2015-08" db="EMBL/GenBank/DDBJ databases">
        <title>Complete genome sequence of Sulfurifustis variabilis.</title>
        <authorList>
            <person name="Miura A."/>
            <person name="Kojima H."/>
            <person name="Fukui M."/>
        </authorList>
    </citation>
    <scope>NUCLEOTIDE SEQUENCE [LARGE SCALE GENOMIC DNA]</scope>
    <source>
        <strain evidence="4">skN76</strain>
    </source>
</reference>
<dbReference type="KEGG" id="sva:SVA_1475"/>
<dbReference type="PANTHER" id="PTHR34136:SF1">
    <property type="entry name" value="UDP-N-ACETYL-D-MANNOSAMINURONIC ACID TRANSFERASE"/>
    <property type="match status" value="1"/>
</dbReference>
<accession>A0A1B4VDI7</accession>
<evidence type="ECO:0000256" key="2">
    <source>
        <dbReference type="ARBA" id="ARBA00022679"/>
    </source>
</evidence>
<dbReference type="NCBIfam" id="TIGR00696">
    <property type="entry name" value="wecG_tagA_cpsF"/>
    <property type="match status" value="1"/>
</dbReference>
<protein>
    <submittedName>
        <fullName evidence="3">Glycosyl transferase</fullName>
    </submittedName>
</protein>
<keyword evidence="1" id="KW-0328">Glycosyltransferase</keyword>